<evidence type="ECO:0000256" key="1">
    <source>
        <dbReference type="ARBA" id="ARBA00023235"/>
    </source>
</evidence>
<keyword evidence="3" id="KW-0670">Pyruvate</keyword>
<name>A0A1G6YKR0_9SPHI</name>
<dbReference type="OrthoDB" id="9786584at2"/>
<dbReference type="PANTHER" id="PTHR43489:SF3">
    <property type="entry name" value="XYLOSE ISOMERASE DOMAIN PROTEIN TIM BARREL"/>
    <property type="match status" value="1"/>
</dbReference>
<sequence>MASNQNRRSAIRNIVAGTAAITATGMLSSFKPSEEKELGADALKGNINHAVCRWCYGGMSVEELCIAAKDIGIKGIDLVGPADWPTLKKYGLYSSMCNGAEIGLNDGFGDTQFHATLQKNYAEMIPLVAKAGYKNLICFSGSRRGKDNETGWNNCVAGLKPLMPIAEKHGVTLVMELLNSKIDHHDYQCDRVSWGAELCKRLGSENFKLLYDIYHMQIDEGDVIRNIGEYHQYINHYHTGGVPGRAEIDDTQELYYPAIMKAILATGHKGFVAQEFIPRNADKVASLRKAVHICDV</sequence>
<dbReference type="Gene3D" id="3.20.20.150">
    <property type="entry name" value="Divalent-metal-dependent TIM barrel enzymes"/>
    <property type="match status" value="1"/>
</dbReference>
<dbReference type="InterPro" id="IPR050417">
    <property type="entry name" value="Sugar_Epim/Isomerase"/>
</dbReference>
<accession>A0A1G6YKR0</accession>
<protein>
    <submittedName>
        <fullName evidence="3">Hydroxypyruvate isomerase</fullName>
    </submittedName>
</protein>
<dbReference type="InterPro" id="IPR013022">
    <property type="entry name" value="Xyl_isomerase-like_TIM-brl"/>
</dbReference>
<dbReference type="EMBL" id="FNAI01000003">
    <property type="protein sequence ID" value="SDD90583.1"/>
    <property type="molecule type" value="Genomic_DNA"/>
</dbReference>
<keyword evidence="1 3" id="KW-0413">Isomerase</keyword>
<feature type="domain" description="Xylose isomerase-like TIM barrel" evidence="2">
    <location>
        <begin position="87"/>
        <end position="278"/>
    </location>
</feature>
<dbReference type="Proteomes" id="UP000199072">
    <property type="component" value="Unassembled WGS sequence"/>
</dbReference>
<dbReference type="Pfam" id="PF01261">
    <property type="entry name" value="AP_endonuc_2"/>
    <property type="match status" value="1"/>
</dbReference>
<dbReference type="STRING" id="1391627.SAMN05216464_1035"/>
<dbReference type="SUPFAM" id="SSF51658">
    <property type="entry name" value="Xylose isomerase-like"/>
    <property type="match status" value="1"/>
</dbReference>
<evidence type="ECO:0000313" key="3">
    <source>
        <dbReference type="EMBL" id="SDD90583.1"/>
    </source>
</evidence>
<evidence type="ECO:0000259" key="2">
    <source>
        <dbReference type="Pfam" id="PF01261"/>
    </source>
</evidence>
<keyword evidence="4" id="KW-1185">Reference proteome</keyword>
<dbReference type="RefSeq" id="WP_091147549.1">
    <property type="nucleotide sequence ID" value="NZ_FNAI01000003.1"/>
</dbReference>
<proteinExistence type="predicted"/>
<reference evidence="3 4" key="1">
    <citation type="submission" date="2016-10" db="EMBL/GenBank/DDBJ databases">
        <authorList>
            <person name="de Groot N.N."/>
        </authorList>
    </citation>
    <scope>NUCLEOTIDE SEQUENCE [LARGE SCALE GENOMIC DNA]</scope>
    <source>
        <strain evidence="3 4">47C3B</strain>
    </source>
</reference>
<organism evidence="3 4">
    <name type="scientific">Mucilaginibacter pineti</name>
    <dbReference type="NCBI Taxonomy" id="1391627"/>
    <lineage>
        <taxon>Bacteria</taxon>
        <taxon>Pseudomonadati</taxon>
        <taxon>Bacteroidota</taxon>
        <taxon>Sphingobacteriia</taxon>
        <taxon>Sphingobacteriales</taxon>
        <taxon>Sphingobacteriaceae</taxon>
        <taxon>Mucilaginibacter</taxon>
    </lineage>
</organism>
<dbReference type="InterPro" id="IPR036237">
    <property type="entry name" value="Xyl_isomerase-like_sf"/>
</dbReference>
<dbReference type="AlphaFoldDB" id="A0A1G6YKR0"/>
<dbReference type="GO" id="GO:0016853">
    <property type="term" value="F:isomerase activity"/>
    <property type="evidence" value="ECO:0007669"/>
    <property type="project" value="UniProtKB-KW"/>
</dbReference>
<dbReference type="PANTHER" id="PTHR43489">
    <property type="entry name" value="ISOMERASE"/>
    <property type="match status" value="1"/>
</dbReference>
<evidence type="ECO:0000313" key="4">
    <source>
        <dbReference type="Proteomes" id="UP000199072"/>
    </source>
</evidence>
<gene>
    <name evidence="3" type="ORF">SAMN05216464_1035</name>
</gene>